<dbReference type="Pfam" id="PF08028">
    <property type="entry name" value="Acyl-CoA_dh_2"/>
    <property type="match status" value="1"/>
</dbReference>
<dbReference type="GO" id="GO:0016627">
    <property type="term" value="F:oxidoreductase activity, acting on the CH-CH group of donors"/>
    <property type="evidence" value="ECO:0007669"/>
    <property type="project" value="InterPro"/>
</dbReference>
<dbReference type="EMBL" id="FNQY01000006">
    <property type="protein sequence ID" value="SEA02954.1"/>
    <property type="molecule type" value="Genomic_DNA"/>
</dbReference>
<dbReference type="PIRSF" id="PIRSF016578">
    <property type="entry name" value="HsaA"/>
    <property type="match status" value="1"/>
</dbReference>
<dbReference type="Gene3D" id="1.10.540.10">
    <property type="entry name" value="Acyl-CoA dehydrogenase/oxidase, N-terminal domain"/>
    <property type="match status" value="1"/>
</dbReference>
<dbReference type="AlphaFoldDB" id="A0A1H3XWH9"/>
<protein>
    <submittedName>
        <fullName evidence="3">Acyl-CoA dehydrogenase</fullName>
    </submittedName>
</protein>
<evidence type="ECO:0000259" key="2">
    <source>
        <dbReference type="Pfam" id="PF08028"/>
    </source>
</evidence>
<dbReference type="InterPro" id="IPR046373">
    <property type="entry name" value="Acyl-CoA_Oxase/DH_mid-dom_sf"/>
</dbReference>
<dbReference type="SUPFAM" id="SSF56645">
    <property type="entry name" value="Acyl-CoA dehydrogenase NM domain-like"/>
    <property type="match status" value="1"/>
</dbReference>
<feature type="domain" description="Acyl-CoA dehydrogenase C-terminal" evidence="2">
    <location>
        <begin position="284"/>
        <end position="373"/>
    </location>
</feature>
<dbReference type="GO" id="GO:0050660">
    <property type="term" value="F:flavin adenine dinucleotide binding"/>
    <property type="evidence" value="ECO:0007669"/>
    <property type="project" value="InterPro"/>
</dbReference>
<sequence>MKEPSVANHPGMHLKKEWITLLREQAPEAEKLGRLTGRQLRLFYEEGWFKALVPRKYGGLEWSLSTVVAFEEAIGWAEGSAGWVFTLCSGAGWFGGYLDPVVAKRIFSPKKACLAGSGAVGGVAEELQNGQWQIRGQWQYATGAPHASYYTANVFLPAENKVRAIMLPPRAVNIQQTWKTIGLIASASESFQVACHEQSGLYFFDIDPDHPVVKASLYRLPFGALAEATIAANFSGMALHYMEEVAGLWAARKDVIHPFSGLVSKQPGWMGAAQKVYKMHWRQWQQARAQLFRAVEKLENYVNTHMTVPELSGDKKYLQRSMEVSKAAQHLSAACRQAVNNLYPYTGLTGAAMDSAIGKIWRDFQTGSQHALFVPGQ</sequence>
<dbReference type="InterPro" id="IPR009100">
    <property type="entry name" value="AcylCoA_DH/oxidase_NM_dom_sf"/>
</dbReference>
<dbReference type="InterPro" id="IPR013107">
    <property type="entry name" value="Acyl-CoA_DH_C"/>
</dbReference>
<proteinExistence type="predicted"/>
<keyword evidence="4" id="KW-1185">Reference proteome</keyword>
<reference evidence="3 4" key="1">
    <citation type="submission" date="2016-10" db="EMBL/GenBank/DDBJ databases">
        <authorList>
            <person name="de Groot N.N."/>
        </authorList>
    </citation>
    <scope>NUCLEOTIDE SEQUENCE [LARGE SCALE GENOMIC DNA]</scope>
    <source>
        <strain evidence="3 4">Vu-144</strain>
    </source>
</reference>
<name>A0A1H3XWH9_9BACT</name>
<dbReference type="STRING" id="551991.SAMN05192529_106129"/>
<dbReference type="OrthoDB" id="1170793at2"/>
<dbReference type="InterPro" id="IPR037069">
    <property type="entry name" value="AcylCoA_DH/ox_N_sf"/>
</dbReference>
<dbReference type="Proteomes" id="UP000199041">
    <property type="component" value="Unassembled WGS sequence"/>
</dbReference>
<keyword evidence="1" id="KW-0560">Oxidoreductase</keyword>
<gene>
    <name evidence="3" type="ORF">SAMN05192529_106129</name>
</gene>
<dbReference type="RefSeq" id="WP_091395731.1">
    <property type="nucleotide sequence ID" value="NZ_FNQY01000006.1"/>
</dbReference>
<evidence type="ECO:0000313" key="3">
    <source>
        <dbReference type="EMBL" id="SEA02954.1"/>
    </source>
</evidence>
<dbReference type="Gene3D" id="2.40.110.10">
    <property type="entry name" value="Butyryl-CoA Dehydrogenase, subunit A, domain 2"/>
    <property type="match status" value="1"/>
</dbReference>
<dbReference type="Gene3D" id="1.20.140.10">
    <property type="entry name" value="Butyryl-CoA Dehydrogenase, subunit A, domain 3"/>
    <property type="match status" value="1"/>
</dbReference>
<organism evidence="3 4">
    <name type="scientific">Arachidicoccus rhizosphaerae</name>
    <dbReference type="NCBI Taxonomy" id="551991"/>
    <lineage>
        <taxon>Bacteria</taxon>
        <taxon>Pseudomonadati</taxon>
        <taxon>Bacteroidota</taxon>
        <taxon>Chitinophagia</taxon>
        <taxon>Chitinophagales</taxon>
        <taxon>Chitinophagaceae</taxon>
        <taxon>Arachidicoccus</taxon>
    </lineage>
</organism>
<accession>A0A1H3XWH9</accession>
<evidence type="ECO:0000256" key="1">
    <source>
        <dbReference type="ARBA" id="ARBA00023002"/>
    </source>
</evidence>
<evidence type="ECO:0000313" key="4">
    <source>
        <dbReference type="Proteomes" id="UP000199041"/>
    </source>
</evidence>